<keyword evidence="3" id="KW-1185">Reference proteome</keyword>
<dbReference type="SUPFAM" id="SSF55874">
    <property type="entry name" value="ATPase domain of HSP90 chaperone/DNA topoisomerase II/histidine kinase"/>
    <property type="match status" value="1"/>
</dbReference>
<dbReference type="InterPro" id="IPR036890">
    <property type="entry name" value="HATPase_C_sf"/>
</dbReference>
<protein>
    <submittedName>
        <fullName evidence="2">Uncharacterized protein</fullName>
    </submittedName>
</protein>
<reference evidence="2 3" key="2">
    <citation type="submission" date="2019-08" db="EMBL/GenBank/DDBJ databases">
        <title>Amycolatopsis acidicola sp. nov., isolated from peat swamp forest soil.</title>
        <authorList>
            <person name="Srisuk N."/>
        </authorList>
    </citation>
    <scope>NUCLEOTIDE SEQUENCE [LARGE SCALE GENOMIC DNA]</scope>
    <source>
        <strain evidence="2 3">TBRC 6029</strain>
    </source>
</reference>
<name>A0A558AHN0_9PSEU</name>
<reference evidence="2 3" key="1">
    <citation type="submission" date="2019-07" db="EMBL/GenBank/DDBJ databases">
        <authorList>
            <person name="Duangmal K."/>
            <person name="Teo W.F.A."/>
        </authorList>
    </citation>
    <scope>NUCLEOTIDE SEQUENCE [LARGE SCALE GENOMIC DNA]</scope>
    <source>
        <strain evidence="2 3">TBRC 6029</strain>
    </source>
</reference>
<proteinExistence type="predicted"/>
<sequence length="199" mass="20732">MGPVPPDPAEYTAGAIGAVSFEQSVRNRPEMYFRCPREDPALPAAVVRAVVAEARAARADGPTRVRVVFEDDHRFTLIDDAAPDLGPDGRPLAGFYGSLLARRRWALAAAAALSARTGVEVSAGGRGWRQELAGTVPVGPPSPDGPTGAPGTRVTFELDPGHLAPGAALPRDAAEVREDPGGDPFGRAGRAVPEVADLR</sequence>
<feature type="region of interest" description="Disordered" evidence="1">
    <location>
        <begin position="134"/>
        <end position="199"/>
    </location>
</feature>
<evidence type="ECO:0000313" key="3">
    <source>
        <dbReference type="Proteomes" id="UP000320011"/>
    </source>
</evidence>
<dbReference type="Proteomes" id="UP000320011">
    <property type="component" value="Unassembled WGS sequence"/>
</dbReference>
<comment type="caution">
    <text evidence="2">The sequence shown here is derived from an EMBL/GenBank/DDBJ whole genome shotgun (WGS) entry which is preliminary data.</text>
</comment>
<evidence type="ECO:0000313" key="2">
    <source>
        <dbReference type="EMBL" id="TVT23773.1"/>
    </source>
</evidence>
<evidence type="ECO:0000256" key="1">
    <source>
        <dbReference type="SAM" id="MobiDB-lite"/>
    </source>
</evidence>
<accession>A0A558AHN0</accession>
<organism evidence="2 3">
    <name type="scientific">Amycolatopsis rhizosphaerae</name>
    <dbReference type="NCBI Taxonomy" id="2053003"/>
    <lineage>
        <taxon>Bacteria</taxon>
        <taxon>Bacillati</taxon>
        <taxon>Actinomycetota</taxon>
        <taxon>Actinomycetes</taxon>
        <taxon>Pseudonocardiales</taxon>
        <taxon>Pseudonocardiaceae</taxon>
        <taxon>Amycolatopsis</taxon>
    </lineage>
</organism>
<dbReference type="OrthoDB" id="3295928at2"/>
<dbReference type="RefSeq" id="WP_144592734.1">
    <property type="nucleotide sequence ID" value="NZ_VJWX01000551.1"/>
</dbReference>
<gene>
    <name evidence="2" type="ORF">FNH05_32860</name>
</gene>
<dbReference type="Gene3D" id="3.30.565.10">
    <property type="entry name" value="Histidine kinase-like ATPase, C-terminal domain"/>
    <property type="match status" value="1"/>
</dbReference>
<dbReference type="EMBL" id="VJWX01000551">
    <property type="protein sequence ID" value="TVT23773.1"/>
    <property type="molecule type" value="Genomic_DNA"/>
</dbReference>
<dbReference type="AlphaFoldDB" id="A0A558AHN0"/>